<proteinExistence type="predicted"/>
<keyword evidence="2" id="KW-1185">Reference proteome</keyword>
<organism evidence="1 2">
    <name type="scientific">Shewanella intestini</name>
    <dbReference type="NCBI Taxonomy" id="2017544"/>
    <lineage>
        <taxon>Bacteria</taxon>
        <taxon>Pseudomonadati</taxon>
        <taxon>Pseudomonadota</taxon>
        <taxon>Gammaproteobacteria</taxon>
        <taxon>Alteromonadales</taxon>
        <taxon>Shewanellaceae</taxon>
        <taxon>Shewanella</taxon>
    </lineage>
</organism>
<evidence type="ECO:0000313" key="2">
    <source>
        <dbReference type="Proteomes" id="UP000811844"/>
    </source>
</evidence>
<dbReference type="Proteomes" id="UP000811844">
    <property type="component" value="Unassembled WGS sequence"/>
</dbReference>
<name>A0ABS5I2M9_9GAMM</name>
<accession>A0ABS5I2M9</accession>
<sequence>MEQPSSHVLSDEMLQSENFLLASVVRPLERLLESGCAIIQEKAVRELLTGLAYPCDDGKHWVASQRLLDGVNELGSISQLVAAVLACDSQFRQPWLNLMAARCQEASELSEPLQLVERIHQLGAASEWVEASLAEASLSATPYSLIERELLGTQADSIGALPILTRVLTTAYQLSLWRGQALPVIASTALQGQRPDIDWVKGRLLPVPKANVKYNPYLLVSLSSSYSSSRSTETSQSDDSDHHELGQQKIGQNDFNQQAFDNLPLDATKTRSDLALDWVLSSPWALLLAAITYEQDIWSSEGLGGLMLELPAGQNGYKPSLVQVLVLNRDGDEVLCGSLAQFVSRILVELSMALFPAAISTQELDQQLGDVIELLIKRQVWQHRDGISGELDYYQINPQFADACYRMKGQRAFALYGKKLREAIRTQALRWRQEQESLISAAHSTNTSNTSAQFLKDVF</sequence>
<comment type="caution">
    <text evidence="1">The sequence shown here is derived from an EMBL/GenBank/DDBJ whole genome shotgun (WGS) entry which is preliminary data.</text>
</comment>
<protein>
    <submittedName>
        <fullName evidence="1">Uncharacterized protein</fullName>
    </submittedName>
</protein>
<dbReference type="RefSeq" id="WP_153662865.1">
    <property type="nucleotide sequence ID" value="NZ_JAAIKR010000008.1"/>
</dbReference>
<dbReference type="EMBL" id="JAAIKR010000008">
    <property type="protein sequence ID" value="MBR9728282.1"/>
    <property type="molecule type" value="Genomic_DNA"/>
</dbReference>
<evidence type="ECO:0000313" key="1">
    <source>
        <dbReference type="EMBL" id="MBR9728282.1"/>
    </source>
</evidence>
<reference evidence="1 2" key="1">
    <citation type="submission" date="2020-02" db="EMBL/GenBank/DDBJ databases">
        <title>Shewanella WXL01 sp. nov., a marine bacterium isolated from green algae in Luhuitou Fringing Reef (Northern South China Sea).</title>
        <authorList>
            <person name="Wang X."/>
        </authorList>
    </citation>
    <scope>NUCLEOTIDE SEQUENCE [LARGE SCALE GENOMIC DNA]</scope>
    <source>
        <strain evidence="1 2">MCCC 1A01895</strain>
    </source>
</reference>
<gene>
    <name evidence="1" type="ORF">G3R48_09885</name>
</gene>